<sequence>MQLECLSQLHPQRQHSSHVYYVPAPSGPPAISKQFGQAESLRETEELSQPRKQAPAARVEGPFDPLESKVLDEMRKVVSEPPRPTLLRRHTFAGDTRDLKRATGMQKDQDEDRQRRLAQLMLPGLKRELYNADFEEKGRLAKEIDEVQHRLGDDVPPARTFVVSRKCDREQDDKELEGQPMFVRSMSW</sequence>
<feature type="region of interest" description="Disordered" evidence="1">
    <location>
        <begin position="92"/>
        <end position="111"/>
    </location>
</feature>
<name>A0A7S2AEZ6_9DINO</name>
<organism evidence="2">
    <name type="scientific">Alexandrium andersonii</name>
    <dbReference type="NCBI Taxonomy" id="327968"/>
    <lineage>
        <taxon>Eukaryota</taxon>
        <taxon>Sar</taxon>
        <taxon>Alveolata</taxon>
        <taxon>Dinophyceae</taxon>
        <taxon>Gonyaulacales</taxon>
        <taxon>Pyrocystaceae</taxon>
        <taxon>Alexandrium</taxon>
    </lineage>
</organism>
<feature type="region of interest" description="Disordered" evidence="1">
    <location>
        <begin position="1"/>
        <end position="65"/>
    </location>
</feature>
<evidence type="ECO:0000256" key="1">
    <source>
        <dbReference type="SAM" id="MobiDB-lite"/>
    </source>
</evidence>
<dbReference type="AlphaFoldDB" id="A0A7S2AEZ6"/>
<protein>
    <submittedName>
        <fullName evidence="2">Uncharacterized protein</fullName>
    </submittedName>
</protein>
<feature type="compositionally biased region" description="Basic and acidic residues" evidence="1">
    <location>
        <begin position="95"/>
        <end position="111"/>
    </location>
</feature>
<dbReference type="EMBL" id="HBGQ01005152">
    <property type="protein sequence ID" value="CAD9366164.1"/>
    <property type="molecule type" value="Transcribed_RNA"/>
</dbReference>
<feature type="compositionally biased region" description="Basic and acidic residues" evidence="1">
    <location>
        <begin position="40"/>
        <end position="49"/>
    </location>
</feature>
<evidence type="ECO:0000313" key="2">
    <source>
        <dbReference type="EMBL" id="CAD9366164.1"/>
    </source>
</evidence>
<proteinExistence type="predicted"/>
<reference evidence="2" key="1">
    <citation type="submission" date="2021-01" db="EMBL/GenBank/DDBJ databases">
        <authorList>
            <person name="Corre E."/>
            <person name="Pelletier E."/>
            <person name="Niang G."/>
            <person name="Scheremetjew M."/>
            <person name="Finn R."/>
            <person name="Kale V."/>
            <person name="Holt S."/>
            <person name="Cochrane G."/>
            <person name="Meng A."/>
            <person name="Brown T."/>
            <person name="Cohen L."/>
        </authorList>
    </citation>
    <scope>NUCLEOTIDE SEQUENCE</scope>
    <source>
        <strain evidence="2">CCMP2222</strain>
    </source>
</reference>
<accession>A0A7S2AEZ6</accession>
<gene>
    <name evidence="2" type="ORF">AAND1436_LOCUS2622</name>
</gene>